<dbReference type="PIRSF" id="PIRSF007398">
    <property type="entry name" value="Sll0148_caspase"/>
    <property type="match status" value="1"/>
</dbReference>
<dbReference type="Pfam" id="PF14326">
    <property type="entry name" value="DUF4384"/>
    <property type="match status" value="1"/>
</dbReference>
<dbReference type="Gene3D" id="3.40.50.1460">
    <property type="match status" value="1"/>
</dbReference>
<evidence type="ECO:0000313" key="4">
    <source>
        <dbReference type="Proteomes" id="UP000218785"/>
    </source>
</evidence>
<dbReference type="AlphaFoldDB" id="A0A1Z4MZH1"/>
<dbReference type="InterPro" id="IPR011600">
    <property type="entry name" value="Pept_C14_caspase"/>
</dbReference>
<evidence type="ECO:0000259" key="1">
    <source>
        <dbReference type="Pfam" id="PF00656"/>
    </source>
</evidence>
<dbReference type="InterPro" id="IPR025493">
    <property type="entry name" value="DUF4384"/>
</dbReference>
<organism evidence="3 4">
    <name type="scientific">Tolypothrix tenuis PCC 7101</name>
    <dbReference type="NCBI Taxonomy" id="231146"/>
    <lineage>
        <taxon>Bacteria</taxon>
        <taxon>Bacillati</taxon>
        <taxon>Cyanobacteriota</taxon>
        <taxon>Cyanophyceae</taxon>
        <taxon>Nostocales</taxon>
        <taxon>Tolypothrichaceae</taxon>
        <taxon>Tolypothrix</taxon>
    </lineage>
</organism>
<dbReference type="GO" id="GO:0006508">
    <property type="term" value="P:proteolysis"/>
    <property type="evidence" value="ECO:0007669"/>
    <property type="project" value="InterPro"/>
</dbReference>
<dbReference type="SUPFAM" id="SSF52129">
    <property type="entry name" value="Caspase-like"/>
    <property type="match status" value="1"/>
</dbReference>
<dbReference type="GO" id="GO:0004197">
    <property type="term" value="F:cysteine-type endopeptidase activity"/>
    <property type="evidence" value="ECO:0007669"/>
    <property type="project" value="InterPro"/>
</dbReference>
<dbReference type="PANTHER" id="PTHR48104">
    <property type="entry name" value="METACASPASE-4"/>
    <property type="match status" value="1"/>
</dbReference>
<name>A0A1Z4MZH1_9CYAN</name>
<evidence type="ECO:0000313" key="3">
    <source>
        <dbReference type="EMBL" id="BAY98823.1"/>
    </source>
</evidence>
<dbReference type="EMBL" id="AP018248">
    <property type="protein sequence ID" value="BAY98823.1"/>
    <property type="molecule type" value="Genomic_DNA"/>
</dbReference>
<keyword evidence="4" id="KW-1185">Reference proteome</keyword>
<dbReference type="InterPro" id="IPR011189">
    <property type="entry name" value="UCP_caspase_lke"/>
</dbReference>
<gene>
    <name evidence="3" type="ORF">NIES37_28010</name>
</gene>
<dbReference type="InterPro" id="IPR029030">
    <property type="entry name" value="Caspase-like_dom_sf"/>
</dbReference>
<dbReference type="InterPro" id="IPR006311">
    <property type="entry name" value="TAT_signal"/>
</dbReference>
<evidence type="ECO:0000259" key="2">
    <source>
        <dbReference type="Pfam" id="PF14326"/>
    </source>
</evidence>
<sequence>MADMKRRHFLQFAGSALATLGLSQWDIMQQGERYQQVLAQSTKRKLALLVGINEYKGIPELYGCVNDVQLQRELLIHRFGFNPQDILTLTDQKATRKGMLTAFEEHLIKQAKPGDVVVFHFSGHGSRVRDRDRDTEDGLNSTLVPIDGNLPPGYPQQGGQVQHIMGHTLFLLMSALKTENVTVVLDSCHAGGAKRGNFRVRSIDGGEKLLPSTAELEYQRRLLGKLGLSPQKFIELRRKGVAKGVVIASAKRDQYAADASFDDFNAGAFTYLFTQYLWQQPGDEAINRAIANISRSTTIFARQSGNFQEPELESNFSKENTRAPIYFTRTPAVSAEAVVTQVNGEQVKLWLGGLDSESLEAFKQDAIFTVLDNKGSDRGLIQLQSRQGLTGQGKLLKAAQKKQPLQPGALLQERIRSIPSDLTLKIGLDDSLGNNIQQAKQALQAIPRIAAKTLGRQEVQYIFGRMTEAKSQELQKSRLSNLPVVGSFGLFLPGMTQIIASSFGTSNETVSAAVTRLQPKLKSLLAARIVKQMLGNTNSSRINVTATMNVVGSQEILGETFPIRGVQKVDLGTSSQTTNSGLQKLPLGTKIAFQIQNNESQPLYISILVIDAQGEMAIIFPNNWSAAEDAALVEGKQKLVIPSAGDTFKLVIGEPLGVSEALIVASTTPLRNSLKALKEIAKSRGVENTRAPIAVTNELLDVTNSLLNDLDAGTRGAINVEGIQLPNGVRGIDTKKLAAMAIAFEVVGTANS</sequence>
<feature type="domain" description="DUF4384" evidence="2">
    <location>
        <begin position="586"/>
        <end position="669"/>
    </location>
</feature>
<protein>
    <submittedName>
        <fullName evidence="3">Peptidase C14 caspase catalytic subunit p20</fullName>
    </submittedName>
</protein>
<accession>A0A1Z4MZH1</accession>
<feature type="domain" description="Peptidase C14 caspase" evidence="1">
    <location>
        <begin position="44"/>
        <end position="318"/>
    </location>
</feature>
<dbReference type="PROSITE" id="PS51318">
    <property type="entry name" value="TAT"/>
    <property type="match status" value="1"/>
</dbReference>
<proteinExistence type="predicted"/>
<dbReference type="GO" id="GO:0005737">
    <property type="term" value="C:cytoplasm"/>
    <property type="evidence" value="ECO:0007669"/>
    <property type="project" value="TreeGrafter"/>
</dbReference>
<dbReference type="InterPro" id="IPR050452">
    <property type="entry name" value="Metacaspase"/>
</dbReference>
<dbReference type="KEGG" id="ttq:NIES37_28010"/>
<dbReference type="Proteomes" id="UP000218785">
    <property type="component" value="Chromosome"/>
</dbReference>
<dbReference type="Pfam" id="PF00656">
    <property type="entry name" value="Peptidase_C14"/>
    <property type="match status" value="1"/>
</dbReference>
<reference evidence="3 4" key="1">
    <citation type="submission" date="2017-06" db="EMBL/GenBank/DDBJ databases">
        <title>Genome sequencing of cyanobaciteial culture collection at National Institute for Environmental Studies (NIES).</title>
        <authorList>
            <person name="Hirose Y."/>
            <person name="Shimura Y."/>
            <person name="Fujisawa T."/>
            <person name="Nakamura Y."/>
            <person name="Kawachi M."/>
        </authorList>
    </citation>
    <scope>NUCLEOTIDE SEQUENCE [LARGE SCALE GENOMIC DNA]</scope>
    <source>
        <strain evidence="3 4">NIES-37</strain>
    </source>
</reference>
<dbReference type="PANTHER" id="PTHR48104:SF30">
    <property type="entry name" value="METACASPASE-1"/>
    <property type="match status" value="1"/>
</dbReference>